<dbReference type="GeneID" id="136076679"/>
<accession>A0ABM4BAX1</accession>
<dbReference type="Proteomes" id="UP001652625">
    <property type="component" value="Chromosome 02"/>
</dbReference>
<dbReference type="RefSeq" id="XP_065646082.1">
    <property type="nucleotide sequence ID" value="XM_065790010.1"/>
</dbReference>
<proteinExistence type="predicted"/>
<reference evidence="4" key="2">
    <citation type="submission" date="2025-08" db="UniProtKB">
        <authorList>
            <consortium name="RefSeq"/>
        </authorList>
    </citation>
    <scope>IDENTIFICATION</scope>
</reference>
<evidence type="ECO:0000256" key="2">
    <source>
        <dbReference type="SAM" id="SignalP"/>
    </source>
</evidence>
<name>A0ABM4BAX1_HYDVU</name>
<keyword evidence="2" id="KW-0732">Signal</keyword>
<feature type="signal peptide" evidence="2">
    <location>
        <begin position="1"/>
        <end position="23"/>
    </location>
</feature>
<feature type="chain" id="PRO_5045310810" evidence="2">
    <location>
        <begin position="24"/>
        <end position="1072"/>
    </location>
</feature>
<evidence type="ECO:0000256" key="1">
    <source>
        <dbReference type="SAM" id="MobiDB-lite"/>
    </source>
</evidence>
<reference evidence="3" key="1">
    <citation type="submission" date="2025-05" db="UniProtKB">
        <authorList>
            <consortium name="RefSeq"/>
        </authorList>
    </citation>
    <scope>NUCLEOTIDE SEQUENCE [LARGE SCALE GENOMIC DNA]</scope>
</reference>
<gene>
    <name evidence="4" type="primary">LOC136076679</name>
</gene>
<organism evidence="3 4">
    <name type="scientific">Hydra vulgaris</name>
    <name type="common">Hydra</name>
    <name type="synonym">Hydra attenuata</name>
    <dbReference type="NCBI Taxonomy" id="6087"/>
    <lineage>
        <taxon>Eukaryota</taxon>
        <taxon>Metazoa</taxon>
        <taxon>Cnidaria</taxon>
        <taxon>Hydrozoa</taxon>
        <taxon>Hydroidolina</taxon>
        <taxon>Anthoathecata</taxon>
        <taxon>Aplanulata</taxon>
        <taxon>Hydridae</taxon>
        <taxon>Hydra</taxon>
    </lineage>
</organism>
<feature type="region of interest" description="Disordered" evidence="1">
    <location>
        <begin position="898"/>
        <end position="919"/>
    </location>
</feature>
<keyword evidence="3" id="KW-1185">Reference proteome</keyword>
<evidence type="ECO:0000313" key="4">
    <source>
        <dbReference type="RefSeq" id="XP_065646082.1"/>
    </source>
</evidence>
<evidence type="ECO:0000313" key="3">
    <source>
        <dbReference type="Proteomes" id="UP001652625"/>
    </source>
</evidence>
<sequence length="1072" mass="123751">MNMYLKFWCLKQLFIFSLKLRECQEFKNQEISEEDESDKSSDCGSTFSQNLIERLKSSQIAKNERLHRWSKNQESTKVIKDCVVIDKEENNVIINELLSELVLRVCSELNENIYCEKEVKDDRNTTKVDQVENTKQLVDAEYTVFDFGKDFKVIDVENKYEVGSDFDENIHFQIESIDVKNKNKVEKTTEVANVEEKHQMFDFGKGNVMDVKNEHGEKSSASRSPLNASVDAMELNEHLSDMTKVYKRFGKRFSKKNEELNNDIHSRVAMNENEQTKMGSMLTGFMKVGLVSEAEKLFKQWKSNIKFEKNDLKEVKKSLRQKVKCTEIDCGAYIIDLPRHLRNIHKINPEVARKARGIFDLRKTRSSGGEKVKKKTKYICPICSIVTKNIHDHLYRAPHHLKNDLATYREMLNKKQLYNESNYMSVSECTETNSALPNSIGSGFMTKLPNEVGYFQTSCLPNKPKSSNDDKDDNEANTIIEKGENDILCFQDYLHTFLLYLKSPSGGKKDPQAASNEMHQIRRMMEVILPDSLMLPNLTDLCYTSLLNLKLLQDKWFPYSKQKGYEPGTQRSYLLSLSHFVNFLLRSKLTPTVPNVVPCVLSADVLNVCQKEISNWRTSLRGEEALREYDVMMADAENIIPKESFQAITKSDFYQDVVKNVKYIYNNYKNRPSEFLVTRTLFTNIRDCIFFGLITNNVSRSGAVSSMTASEFRKGTFSPTGSFIVLVRKHKTAKQYGPCQIILNPDLKVMCDCYDQIIRNAIPGKMSENFFITWSGCAFESGGVSTQLNSFFSKCLANEDSIEKRCSATMVRKSLLTFFYDNHPEYKSKLATLMKHKETTAQRWYYLNKNKQDTCEASEKVTETLFGDIKVESKAQSLKSEVFPKSSSMLTNIKKKTLHSEENQDSECSNISETSDVSESDEEYNFQSNSIHAKKSWTTDEINELHKLFNISDTITLTQPIIRKVVAENEILKFRSPKQIYDKLLHLRKCKVQNENEEKQCLKFLFNTEQLKMIRKLFSSTISGHHNVVSQANVTSIINQNSEAQELFKNFTAEQIVAKVRYEKKKFLYKKL</sequence>
<protein>
    <submittedName>
        <fullName evidence="4">Uncharacterized protein LOC136076679</fullName>
    </submittedName>
</protein>